<reference evidence="2 3" key="1">
    <citation type="submission" date="2022-10" db="EMBL/GenBank/DDBJ databases">
        <title>The complete genomes of actinobacterial strains from the NBC collection.</title>
        <authorList>
            <person name="Joergensen T.S."/>
            <person name="Alvarez Arevalo M."/>
            <person name="Sterndorff E.B."/>
            <person name="Faurdal D."/>
            <person name="Vuksanovic O."/>
            <person name="Mourched A.-S."/>
            <person name="Charusanti P."/>
            <person name="Shaw S."/>
            <person name="Blin K."/>
            <person name="Weber T."/>
        </authorList>
    </citation>
    <scope>NUCLEOTIDE SEQUENCE [LARGE SCALE GENOMIC DNA]</scope>
    <source>
        <strain evidence="2 3">NBC_01413</strain>
    </source>
</reference>
<sequence>MEQYQSWYNGKAMTMKSRHFQLRVLSVGGGVMVPALVNLPFTGASVVATVVSLLVAASVSLESVFKYREQWKNYRSTEQLLGHEKYYYWTRTGPYEQLDEFTAFKMLVERVEGAIAAENSATLNVMTTAYQSVDAELPRGGAAATA</sequence>
<feature type="transmembrane region" description="Helical" evidence="1">
    <location>
        <begin position="43"/>
        <end position="65"/>
    </location>
</feature>
<protein>
    <submittedName>
        <fullName evidence="2">DUF4231 domain-containing protein</fullName>
    </submittedName>
</protein>
<organism evidence="2 3">
    <name type="scientific">Nocardia salmonicida</name>
    <dbReference type="NCBI Taxonomy" id="53431"/>
    <lineage>
        <taxon>Bacteria</taxon>
        <taxon>Bacillati</taxon>
        <taxon>Actinomycetota</taxon>
        <taxon>Actinomycetes</taxon>
        <taxon>Mycobacteriales</taxon>
        <taxon>Nocardiaceae</taxon>
        <taxon>Nocardia</taxon>
    </lineage>
</organism>
<keyword evidence="1" id="KW-0472">Membrane</keyword>
<proteinExistence type="predicted"/>
<keyword evidence="1" id="KW-0812">Transmembrane</keyword>
<dbReference type="EMBL" id="CP109527">
    <property type="protein sequence ID" value="WTY36779.1"/>
    <property type="molecule type" value="Genomic_DNA"/>
</dbReference>
<evidence type="ECO:0000256" key="1">
    <source>
        <dbReference type="SAM" id="Phobius"/>
    </source>
</evidence>
<keyword evidence="3" id="KW-1185">Reference proteome</keyword>
<evidence type="ECO:0000313" key="2">
    <source>
        <dbReference type="EMBL" id="WTY36779.1"/>
    </source>
</evidence>
<evidence type="ECO:0000313" key="3">
    <source>
        <dbReference type="Proteomes" id="UP001621418"/>
    </source>
</evidence>
<feature type="transmembrane region" description="Helical" evidence="1">
    <location>
        <begin position="20"/>
        <end position="37"/>
    </location>
</feature>
<dbReference type="Pfam" id="PF14015">
    <property type="entry name" value="DUF4231"/>
    <property type="match status" value="1"/>
</dbReference>
<gene>
    <name evidence="2" type="ORF">OG308_02450</name>
</gene>
<dbReference type="InterPro" id="IPR025325">
    <property type="entry name" value="DUF4231"/>
</dbReference>
<name>A0ABZ1NAH6_9NOCA</name>
<keyword evidence="1" id="KW-1133">Transmembrane helix</keyword>
<dbReference type="Proteomes" id="UP001621418">
    <property type="component" value="Chromosome"/>
</dbReference>
<accession>A0ABZ1NAH6</accession>
<dbReference type="NCBIfam" id="NF033634">
    <property type="entry name" value="SLATT_1"/>
    <property type="match status" value="1"/>
</dbReference>
<dbReference type="RefSeq" id="WP_405148886.1">
    <property type="nucleotide sequence ID" value="NZ_CP109527.1"/>
</dbReference>